<sequence length="119" mass="13449">MQFDYPTLGNCYSHGSSKILVTIRMSPAFNFTRLANSFRQVETGREVHMQNANSQSLGLRIAGALFGLIAVAHLFRLVMHQDIILAGYRFPLWSSVIAFLFFAGLAVWLFELARSKHNQ</sequence>
<feature type="transmembrane region" description="Helical" evidence="1">
    <location>
        <begin position="57"/>
        <end position="78"/>
    </location>
</feature>
<keyword evidence="1" id="KW-0472">Membrane</keyword>
<feature type="transmembrane region" description="Helical" evidence="1">
    <location>
        <begin position="90"/>
        <end position="110"/>
    </location>
</feature>
<dbReference type="EMBL" id="ABOX02000013">
    <property type="protein sequence ID" value="EEF60911.1"/>
    <property type="molecule type" value="Genomic_DNA"/>
</dbReference>
<dbReference type="Proteomes" id="UP000003688">
    <property type="component" value="Unassembled WGS sequence"/>
</dbReference>
<dbReference type="STRING" id="320771.Cflav_PD4080"/>
<evidence type="ECO:0000313" key="2">
    <source>
        <dbReference type="EMBL" id="EEF60911.1"/>
    </source>
</evidence>
<comment type="caution">
    <text evidence="2">The sequence shown here is derived from an EMBL/GenBank/DDBJ whole genome shotgun (WGS) entry which is preliminary data.</text>
</comment>
<organism evidence="2 3">
    <name type="scientific">Pedosphaera parvula (strain Ellin514)</name>
    <dbReference type="NCBI Taxonomy" id="320771"/>
    <lineage>
        <taxon>Bacteria</taxon>
        <taxon>Pseudomonadati</taxon>
        <taxon>Verrucomicrobiota</taxon>
        <taxon>Pedosphaerae</taxon>
        <taxon>Pedosphaerales</taxon>
        <taxon>Pedosphaeraceae</taxon>
        <taxon>Pedosphaera</taxon>
    </lineage>
</organism>
<protein>
    <submittedName>
        <fullName evidence="2">Uncharacterized protein</fullName>
    </submittedName>
</protein>
<evidence type="ECO:0000256" key="1">
    <source>
        <dbReference type="SAM" id="Phobius"/>
    </source>
</evidence>
<accession>B9XGZ0</accession>
<keyword evidence="1" id="KW-1133">Transmembrane helix</keyword>
<reference evidence="2 3" key="1">
    <citation type="journal article" date="2011" name="J. Bacteriol.">
        <title>Genome sequence of 'Pedosphaera parvula' Ellin514, an aerobic Verrucomicrobial isolate from pasture soil.</title>
        <authorList>
            <person name="Kant R."/>
            <person name="van Passel M.W."/>
            <person name="Sangwan P."/>
            <person name="Palva A."/>
            <person name="Lucas S."/>
            <person name="Copeland A."/>
            <person name="Lapidus A."/>
            <person name="Glavina Del Rio T."/>
            <person name="Dalin E."/>
            <person name="Tice H."/>
            <person name="Bruce D."/>
            <person name="Goodwin L."/>
            <person name="Pitluck S."/>
            <person name="Chertkov O."/>
            <person name="Larimer F.W."/>
            <person name="Land M.L."/>
            <person name="Hauser L."/>
            <person name="Brettin T.S."/>
            <person name="Detter J.C."/>
            <person name="Han S."/>
            <person name="de Vos W.M."/>
            <person name="Janssen P.H."/>
            <person name="Smidt H."/>
        </authorList>
    </citation>
    <scope>NUCLEOTIDE SEQUENCE [LARGE SCALE GENOMIC DNA]</scope>
    <source>
        <strain evidence="2 3">Ellin514</strain>
    </source>
</reference>
<proteinExistence type="predicted"/>
<keyword evidence="1" id="KW-0812">Transmembrane</keyword>
<dbReference type="AlphaFoldDB" id="B9XGZ0"/>
<gene>
    <name evidence="2" type="ORF">Cflav_PD4080</name>
</gene>
<keyword evidence="3" id="KW-1185">Reference proteome</keyword>
<name>B9XGZ0_PEDPL</name>
<evidence type="ECO:0000313" key="3">
    <source>
        <dbReference type="Proteomes" id="UP000003688"/>
    </source>
</evidence>